<evidence type="ECO:0000313" key="1">
    <source>
        <dbReference type="EMBL" id="CAK7334157.1"/>
    </source>
</evidence>
<keyword evidence="2" id="KW-1185">Reference proteome</keyword>
<reference evidence="1 2" key="1">
    <citation type="submission" date="2024-01" db="EMBL/GenBank/DDBJ databases">
        <authorList>
            <person name="Waweru B."/>
        </authorList>
    </citation>
    <scope>NUCLEOTIDE SEQUENCE [LARGE SCALE GENOMIC DNA]</scope>
</reference>
<dbReference type="AlphaFoldDB" id="A0AAV1RFZ7"/>
<organism evidence="1 2">
    <name type="scientific">Dovyalis caffra</name>
    <dbReference type="NCBI Taxonomy" id="77055"/>
    <lineage>
        <taxon>Eukaryota</taxon>
        <taxon>Viridiplantae</taxon>
        <taxon>Streptophyta</taxon>
        <taxon>Embryophyta</taxon>
        <taxon>Tracheophyta</taxon>
        <taxon>Spermatophyta</taxon>
        <taxon>Magnoliopsida</taxon>
        <taxon>eudicotyledons</taxon>
        <taxon>Gunneridae</taxon>
        <taxon>Pentapetalae</taxon>
        <taxon>rosids</taxon>
        <taxon>fabids</taxon>
        <taxon>Malpighiales</taxon>
        <taxon>Salicaceae</taxon>
        <taxon>Flacourtieae</taxon>
        <taxon>Dovyalis</taxon>
    </lineage>
</organism>
<protein>
    <submittedName>
        <fullName evidence="1">Uncharacterized protein</fullName>
    </submittedName>
</protein>
<comment type="caution">
    <text evidence="1">The sequence shown here is derived from an EMBL/GenBank/DDBJ whole genome shotgun (WGS) entry which is preliminary data.</text>
</comment>
<dbReference type="EMBL" id="CAWUPB010000950">
    <property type="protein sequence ID" value="CAK7334157.1"/>
    <property type="molecule type" value="Genomic_DNA"/>
</dbReference>
<gene>
    <name evidence="1" type="ORF">DCAF_LOCUS9775</name>
</gene>
<accession>A0AAV1RFZ7</accession>
<name>A0AAV1RFZ7_9ROSI</name>
<dbReference type="Proteomes" id="UP001314170">
    <property type="component" value="Unassembled WGS sequence"/>
</dbReference>
<sequence>MSKGCLNSIAKQSYRQTTSAQRAGGACDQPLNDSMRVIHMRACCASSFRADEKMVQTSSSNESQEVASSSSTRIPVVSLNLMIALLSSSVSHGSDATMHKRHLSYMETYDLK</sequence>
<evidence type="ECO:0000313" key="2">
    <source>
        <dbReference type="Proteomes" id="UP001314170"/>
    </source>
</evidence>
<proteinExistence type="predicted"/>